<dbReference type="AlphaFoldDB" id="A0A401G7T1"/>
<dbReference type="STRING" id="139825.A0A401G7T1"/>
<proteinExistence type="predicted"/>
<dbReference type="Proteomes" id="UP000287166">
    <property type="component" value="Unassembled WGS sequence"/>
</dbReference>
<accession>A0A401G7T1</accession>
<dbReference type="RefSeq" id="XP_027609139.1">
    <property type="nucleotide sequence ID" value="XM_027753338.1"/>
</dbReference>
<reference evidence="1 2" key="1">
    <citation type="journal article" date="2018" name="Sci. Rep.">
        <title>Genome sequence of the cauliflower mushroom Sparassis crispa (Hanabiratake) and its association with beneficial usage.</title>
        <authorList>
            <person name="Kiyama R."/>
            <person name="Furutani Y."/>
            <person name="Kawaguchi K."/>
            <person name="Nakanishi T."/>
        </authorList>
    </citation>
    <scope>NUCLEOTIDE SEQUENCE [LARGE SCALE GENOMIC DNA]</scope>
</reference>
<organism evidence="1 2">
    <name type="scientific">Sparassis crispa</name>
    <dbReference type="NCBI Taxonomy" id="139825"/>
    <lineage>
        <taxon>Eukaryota</taxon>
        <taxon>Fungi</taxon>
        <taxon>Dikarya</taxon>
        <taxon>Basidiomycota</taxon>
        <taxon>Agaricomycotina</taxon>
        <taxon>Agaricomycetes</taxon>
        <taxon>Polyporales</taxon>
        <taxon>Sparassidaceae</taxon>
        <taxon>Sparassis</taxon>
    </lineage>
</organism>
<sequence>MCEAASDSCPANLTRFYVLASSLDASLPSDALQRYARRRALVRISEGLSEQTAAPHGRLIQLVISTLLTTFGSPATRIDRRPSISGVEGDIYVIELEDSTGPPSPGSHAVTDALWLSRVRAGIERVQVAGGDAQLLGVW</sequence>
<dbReference type="OrthoDB" id="983542at2759"/>
<keyword evidence="2" id="KW-1185">Reference proteome</keyword>
<gene>
    <name evidence="1" type="ORF">SCP_0111090</name>
</gene>
<protein>
    <submittedName>
        <fullName evidence="1">Uncharacterized protein</fullName>
    </submittedName>
</protein>
<comment type="caution">
    <text evidence="1">The sequence shown here is derived from an EMBL/GenBank/DDBJ whole genome shotgun (WGS) entry which is preliminary data.</text>
</comment>
<evidence type="ECO:0000313" key="1">
    <source>
        <dbReference type="EMBL" id="GBE78226.1"/>
    </source>
</evidence>
<evidence type="ECO:0000313" key="2">
    <source>
        <dbReference type="Proteomes" id="UP000287166"/>
    </source>
</evidence>
<name>A0A401G7T1_9APHY</name>
<dbReference type="GeneID" id="38775143"/>
<dbReference type="InParanoid" id="A0A401G7T1"/>
<dbReference type="EMBL" id="BFAD01000001">
    <property type="protein sequence ID" value="GBE78226.1"/>
    <property type="molecule type" value="Genomic_DNA"/>
</dbReference>